<dbReference type="PIRSF" id="PIRSF036389">
    <property type="entry name" value="IOR_B"/>
    <property type="match status" value="1"/>
</dbReference>
<dbReference type="Pfam" id="PF02738">
    <property type="entry name" value="MoCoBD_1"/>
    <property type="match status" value="1"/>
</dbReference>
<dbReference type="GO" id="GO:0016491">
    <property type="term" value="F:oxidoreductase activity"/>
    <property type="evidence" value="ECO:0007669"/>
    <property type="project" value="InterPro"/>
</dbReference>
<sequence length="713" mass="77502">MSLESRRSFIKKAGATGLTFWLGLSYVKGANAPVISTAKSLTPFIKIDANGITIFNPNPEMGQGSYQAVASMIAEELEVSLDQITIKNTSGEKEFGAGQWAGGSSTVREGYLTYRKIGASAKEMLVKAASQTWGVSPESCTAKEGKVLHAATNRTLKYEELAEAASLLEIPKEPKLKDPKDFKMLGKSVKRPDIPLKVTGKAEFGIDADVPGMLYSSVERCPVIGGTLKTFDATAAMKVPGVVKVVSAERVIGKYSSTGVAVIAKTYWAAIQGRKALKIDWDTKGFETFNSSDYEHKLRSLSKEEGILDKQKGSVDLPVAQLVESFYETPMVAHHPLEPMNCTVHVKGKKVEIWTSTQVPVSVTGPGMMGSLPGMMGINPEDITLHAGFIGGGFGRRLYFDYIVEAINVAKQVDSPVKVVWSREDTTTQGPFRPMTFSKMIGGLSEKNQVVSFQHKVISPGFMDSAMPNWDKTKLDSMMTEGISAQEYDIPNMKNSFVFADYHVPMAAWRSVTSSTLAFAHECFIDELAYKAEKDPLDFRIDLQSTNTDTKRVLKKLREITNWDKPLPAGKARGVAQWDFFAGLSAQAVEVSLAKNGAVSVDKVYVVIDLGTVVNPDNVKAQVEGAVLMALSAAIHPAITLKNGVVEQKNFDTTPVTRMSEAPEVIVEIITEGAKIKGVGEPGLPPFAPALGNAIFALTKKRLRKLPLEIEFV</sequence>
<dbReference type="PROSITE" id="PS51318">
    <property type="entry name" value="TAT"/>
    <property type="match status" value="1"/>
</dbReference>
<dbReference type="InterPro" id="IPR008274">
    <property type="entry name" value="AldOxase/xan_DH_MoCoBD1"/>
</dbReference>
<dbReference type="OrthoDB" id="9767994at2"/>
<feature type="domain" description="Aldehyde oxidase/xanthine dehydrogenase a/b hammerhead" evidence="1">
    <location>
        <begin position="199"/>
        <end position="285"/>
    </location>
</feature>
<dbReference type="Proteomes" id="UP000293583">
    <property type="component" value="Unassembled WGS sequence"/>
</dbReference>
<dbReference type="Gene3D" id="3.90.1170.50">
    <property type="entry name" value="Aldehyde oxidase/xanthine dehydrogenase, a/b hammerhead"/>
    <property type="match status" value="1"/>
</dbReference>
<organism evidence="2 3">
    <name type="scientific">Aquirufa antheringensis</name>
    <dbReference type="NCBI Taxonomy" id="2516559"/>
    <lineage>
        <taxon>Bacteria</taxon>
        <taxon>Pseudomonadati</taxon>
        <taxon>Bacteroidota</taxon>
        <taxon>Cytophagia</taxon>
        <taxon>Cytophagales</taxon>
        <taxon>Flectobacillaceae</taxon>
        <taxon>Aquirufa</taxon>
    </lineage>
</organism>
<dbReference type="InterPro" id="IPR052516">
    <property type="entry name" value="N-heterocyclic_Hydroxylase"/>
</dbReference>
<dbReference type="Pfam" id="PF20256">
    <property type="entry name" value="MoCoBD_2"/>
    <property type="match status" value="2"/>
</dbReference>
<dbReference type="InterPro" id="IPR012368">
    <property type="entry name" value="OxRdtase_Mopterin-bd_su_IorB"/>
</dbReference>
<dbReference type="InterPro" id="IPR006311">
    <property type="entry name" value="TAT_signal"/>
</dbReference>
<keyword evidence="3" id="KW-1185">Reference proteome</keyword>
<dbReference type="PANTHER" id="PTHR47495:SF2">
    <property type="entry name" value="ALDEHYDE DEHYDROGENASE"/>
    <property type="match status" value="1"/>
</dbReference>
<evidence type="ECO:0000313" key="3">
    <source>
        <dbReference type="Proteomes" id="UP000293583"/>
    </source>
</evidence>
<dbReference type="InterPro" id="IPR037165">
    <property type="entry name" value="AldOxase/xan_DH_Mopterin-bd_sf"/>
</dbReference>
<dbReference type="PANTHER" id="PTHR47495">
    <property type="entry name" value="ALDEHYDE DEHYDROGENASE"/>
    <property type="match status" value="1"/>
</dbReference>
<protein>
    <submittedName>
        <fullName evidence="2">Xanthine dehydrogenase family protein molybdopterin-binding subunit</fullName>
    </submittedName>
</protein>
<evidence type="ECO:0000313" key="2">
    <source>
        <dbReference type="EMBL" id="TBH75154.1"/>
    </source>
</evidence>
<dbReference type="SMART" id="SM01008">
    <property type="entry name" value="Ald_Xan_dh_C"/>
    <property type="match status" value="1"/>
</dbReference>
<proteinExistence type="predicted"/>
<dbReference type="Gene3D" id="3.30.365.10">
    <property type="entry name" value="Aldehyde oxidase/xanthine dehydrogenase, molybdopterin binding domain"/>
    <property type="match status" value="4"/>
</dbReference>
<reference evidence="2 3" key="1">
    <citation type="submission" date="2019-02" db="EMBL/GenBank/DDBJ databases">
        <title>Genome of a new Bacteroidetes strain.</title>
        <authorList>
            <person name="Pitt A."/>
        </authorList>
    </citation>
    <scope>NUCLEOTIDE SEQUENCE [LARGE SCALE GENOMIC DNA]</scope>
    <source>
        <strain evidence="2 3">103A-SOEBACH</strain>
    </source>
</reference>
<comment type="caution">
    <text evidence="2">The sequence shown here is derived from an EMBL/GenBank/DDBJ whole genome shotgun (WGS) entry which is preliminary data.</text>
</comment>
<evidence type="ECO:0000259" key="1">
    <source>
        <dbReference type="SMART" id="SM01008"/>
    </source>
</evidence>
<dbReference type="SUPFAM" id="SSF56003">
    <property type="entry name" value="Molybdenum cofactor-binding domain"/>
    <property type="match status" value="2"/>
</dbReference>
<dbReference type="InterPro" id="IPR000674">
    <property type="entry name" value="Ald_Oxase/Xan_DH_a/b"/>
</dbReference>
<dbReference type="AlphaFoldDB" id="A0A4Q9BGB8"/>
<accession>A0A4Q9BGB8</accession>
<dbReference type="RefSeq" id="WP_130922348.1">
    <property type="nucleotide sequence ID" value="NZ_SEWY01000001.1"/>
</dbReference>
<gene>
    <name evidence="2" type="ORF">EWU20_00860</name>
</gene>
<dbReference type="InterPro" id="IPR046867">
    <property type="entry name" value="AldOxase/xan_DH_MoCoBD2"/>
</dbReference>
<name>A0A4Q9BGB8_9BACT</name>
<dbReference type="EMBL" id="SEWY01000001">
    <property type="protein sequence ID" value="TBH75154.1"/>
    <property type="molecule type" value="Genomic_DNA"/>
</dbReference>